<name>A0A2N5TX36_9BASI</name>
<evidence type="ECO:0000313" key="2">
    <source>
        <dbReference type="Proteomes" id="UP000235388"/>
    </source>
</evidence>
<protein>
    <submittedName>
        <fullName evidence="1">Uncharacterized protein</fullName>
    </submittedName>
</protein>
<evidence type="ECO:0000313" key="1">
    <source>
        <dbReference type="EMBL" id="PLW30051.1"/>
    </source>
</evidence>
<dbReference type="AlphaFoldDB" id="A0A2N5TX36"/>
<dbReference type="Proteomes" id="UP000235388">
    <property type="component" value="Unassembled WGS sequence"/>
</dbReference>
<gene>
    <name evidence="1" type="ORF">PCANC_24006</name>
</gene>
<comment type="caution">
    <text evidence="1">The sequence shown here is derived from an EMBL/GenBank/DDBJ whole genome shotgun (WGS) entry which is preliminary data.</text>
</comment>
<accession>A0A2N5TX36</accession>
<dbReference type="EMBL" id="PGCJ01000390">
    <property type="protein sequence ID" value="PLW30051.1"/>
    <property type="molecule type" value="Genomic_DNA"/>
</dbReference>
<proteinExistence type="predicted"/>
<sequence>MHQLNTVPDCIPVMRSCLDLWVIVKLIVALRIVVRRGIGHHVPVGSYIAKAYWANNPTGCRAAARSQEATYSARTVISGGGLHGLHVSSVCAPLNSV</sequence>
<reference evidence="1 2" key="1">
    <citation type="submission" date="2017-11" db="EMBL/GenBank/DDBJ databases">
        <title>De novo assembly and phasing of dikaryotic genomes from two isolates of Puccinia coronata f. sp. avenae, the causal agent of oat crown rust.</title>
        <authorList>
            <person name="Miller M.E."/>
            <person name="Zhang Y."/>
            <person name="Omidvar V."/>
            <person name="Sperschneider J."/>
            <person name="Schwessinger B."/>
            <person name="Raley C."/>
            <person name="Palmer J.M."/>
            <person name="Garnica D."/>
            <person name="Upadhyaya N."/>
            <person name="Rathjen J."/>
            <person name="Taylor J.M."/>
            <person name="Park R.F."/>
            <person name="Dodds P.N."/>
            <person name="Hirsch C.D."/>
            <person name="Kianian S.F."/>
            <person name="Figueroa M."/>
        </authorList>
    </citation>
    <scope>NUCLEOTIDE SEQUENCE [LARGE SCALE GENOMIC DNA]</scope>
    <source>
        <strain evidence="1">12NC29</strain>
    </source>
</reference>
<keyword evidence="2" id="KW-1185">Reference proteome</keyword>
<organism evidence="1 2">
    <name type="scientific">Puccinia coronata f. sp. avenae</name>
    <dbReference type="NCBI Taxonomy" id="200324"/>
    <lineage>
        <taxon>Eukaryota</taxon>
        <taxon>Fungi</taxon>
        <taxon>Dikarya</taxon>
        <taxon>Basidiomycota</taxon>
        <taxon>Pucciniomycotina</taxon>
        <taxon>Pucciniomycetes</taxon>
        <taxon>Pucciniales</taxon>
        <taxon>Pucciniaceae</taxon>
        <taxon>Puccinia</taxon>
    </lineage>
</organism>